<evidence type="ECO:0000313" key="8">
    <source>
        <dbReference type="Proteomes" id="UP000440732"/>
    </source>
</evidence>
<feature type="compositionally biased region" description="Basic and acidic residues" evidence="1">
    <location>
        <begin position="252"/>
        <end position="263"/>
    </location>
</feature>
<dbReference type="AlphaFoldDB" id="A0A6A3R1Q9"/>
<feature type="compositionally biased region" description="Polar residues" evidence="1">
    <location>
        <begin position="1"/>
        <end position="10"/>
    </location>
</feature>
<proteinExistence type="predicted"/>
<accession>A0A6A3R1Q9</accession>
<evidence type="ECO:0000313" key="3">
    <source>
        <dbReference type="EMBL" id="KAE9086921.1"/>
    </source>
</evidence>
<feature type="region of interest" description="Disordered" evidence="1">
    <location>
        <begin position="241"/>
        <end position="291"/>
    </location>
</feature>
<name>A0A6A3R1Q9_9STRA</name>
<organism evidence="3 9">
    <name type="scientific">Phytophthora fragariae</name>
    <dbReference type="NCBI Taxonomy" id="53985"/>
    <lineage>
        <taxon>Eukaryota</taxon>
        <taxon>Sar</taxon>
        <taxon>Stramenopiles</taxon>
        <taxon>Oomycota</taxon>
        <taxon>Peronosporomycetes</taxon>
        <taxon>Peronosporales</taxon>
        <taxon>Peronosporaceae</taxon>
        <taxon>Phytophthora</taxon>
    </lineage>
</organism>
<evidence type="ECO:0000313" key="7">
    <source>
        <dbReference type="Proteomes" id="UP000437068"/>
    </source>
</evidence>
<gene>
    <name evidence="5" type="ORF">PF001_g19294</name>
    <name evidence="4" type="ORF">PF006_g19055</name>
    <name evidence="3" type="ORF">PF007_g20574</name>
    <name evidence="2" type="ORF">PF009_g5822</name>
</gene>
<comment type="caution">
    <text evidence="3">The sequence shown here is derived from an EMBL/GenBank/DDBJ whole genome shotgun (WGS) entry which is preliminary data.</text>
</comment>
<dbReference type="Proteomes" id="UP000440732">
    <property type="component" value="Unassembled WGS sequence"/>
</dbReference>
<dbReference type="EMBL" id="QXGF01000201">
    <property type="protein sequence ID" value="KAE8944497.1"/>
    <property type="molecule type" value="Genomic_DNA"/>
</dbReference>
<feature type="compositionally biased region" description="Polar residues" evidence="1">
    <location>
        <begin position="277"/>
        <end position="288"/>
    </location>
</feature>
<feature type="region of interest" description="Disordered" evidence="1">
    <location>
        <begin position="1"/>
        <end position="133"/>
    </location>
</feature>
<dbReference type="EMBL" id="QXFZ01001660">
    <property type="protein sequence ID" value="KAE9086921.1"/>
    <property type="molecule type" value="Genomic_DNA"/>
</dbReference>
<dbReference type="Proteomes" id="UP000429523">
    <property type="component" value="Unassembled WGS sequence"/>
</dbReference>
<evidence type="ECO:0000313" key="4">
    <source>
        <dbReference type="EMBL" id="KAE9116366.1"/>
    </source>
</evidence>
<evidence type="ECO:0000256" key="1">
    <source>
        <dbReference type="SAM" id="MobiDB-lite"/>
    </source>
</evidence>
<sequence length="333" mass="37344">MAKGSSSRSVSPAGRARGPTPSRSDSASVAAAIVTPDDTPRVQFDDVDDQGHVSEEEGEEKEDESDEEEEFLSEMNEDEDAEEMSLQVTKMGTPRPVERSRVAEFGEDDGDDDQDVVPSQRPPLVPRATRNADTPSANKVLARLGEEMKATGGWMSKFGPRAMAQAKWPVLDPELTHPVSSTTMNELCYETSTFLRAMGYRCVGSPSLRDQKEWTLKSAGNEIMQWKRKLRAAFGLERMPDVARPKGNAPRRVHELGGRDSRASKTISRVRSYGSRPESNPASENSGRQPWPRSIPRLRRYSLFWGYEHAVTTPWGNPFRRVPRLGWRSRVRR</sequence>
<feature type="compositionally biased region" description="Acidic residues" evidence="1">
    <location>
        <begin position="105"/>
        <end position="115"/>
    </location>
</feature>
<feature type="compositionally biased region" description="Basic and acidic residues" evidence="1">
    <location>
        <begin position="38"/>
        <end position="55"/>
    </location>
</feature>
<evidence type="ECO:0000313" key="5">
    <source>
        <dbReference type="EMBL" id="KAE9291146.1"/>
    </source>
</evidence>
<feature type="compositionally biased region" description="Acidic residues" evidence="1">
    <location>
        <begin position="56"/>
        <end position="83"/>
    </location>
</feature>
<evidence type="ECO:0000313" key="9">
    <source>
        <dbReference type="Proteomes" id="UP000441208"/>
    </source>
</evidence>
<evidence type="ECO:0000313" key="6">
    <source>
        <dbReference type="Proteomes" id="UP000429523"/>
    </source>
</evidence>
<reference evidence="6 7" key="1">
    <citation type="submission" date="2018-08" db="EMBL/GenBank/DDBJ databases">
        <title>Genomic investigation of the strawberry pathogen Phytophthora fragariae indicates pathogenicity is determined by transcriptional variation in three key races.</title>
        <authorList>
            <person name="Adams T.M."/>
            <person name="Armitage A.D."/>
            <person name="Sobczyk M.K."/>
            <person name="Bates H.J."/>
            <person name="Dunwell J.M."/>
            <person name="Nellist C.F."/>
            <person name="Harrison R.J."/>
        </authorList>
    </citation>
    <scope>NUCLEOTIDE SEQUENCE [LARGE SCALE GENOMIC DNA]</scope>
    <source>
        <strain evidence="5 7">A4</strain>
        <strain evidence="4 8">NOV-5</strain>
        <strain evidence="3 9">NOV-71</strain>
        <strain evidence="2 6">NOV-9</strain>
    </source>
</reference>
<evidence type="ECO:0000313" key="2">
    <source>
        <dbReference type="EMBL" id="KAE8944497.1"/>
    </source>
</evidence>
<dbReference type="Proteomes" id="UP000437068">
    <property type="component" value="Unassembled WGS sequence"/>
</dbReference>
<protein>
    <submittedName>
        <fullName evidence="3">Uncharacterized protein</fullName>
    </submittedName>
</protein>
<dbReference type="EMBL" id="QXGE01001551">
    <property type="protein sequence ID" value="KAE9291146.1"/>
    <property type="molecule type" value="Genomic_DNA"/>
</dbReference>
<dbReference type="EMBL" id="QXGA01001538">
    <property type="protein sequence ID" value="KAE9116366.1"/>
    <property type="molecule type" value="Genomic_DNA"/>
</dbReference>
<dbReference type="Proteomes" id="UP000441208">
    <property type="component" value="Unassembled WGS sequence"/>
</dbReference>